<dbReference type="GO" id="GO:0003341">
    <property type="term" value="P:cilium movement"/>
    <property type="evidence" value="ECO:0007669"/>
    <property type="project" value="InterPro"/>
</dbReference>
<feature type="region of interest" description="Disordered" evidence="3">
    <location>
        <begin position="508"/>
        <end position="559"/>
    </location>
</feature>
<reference evidence="5" key="1">
    <citation type="submission" date="2021-01" db="EMBL/GenBank/DDBJ databases">
        <authorList>
            <person name="Zahm M."/>
            <person name="Roques C."/>
            <person name="Cabau C."/>
            <person name="Klopp C."/>
            <person name="Donnadieu C."/>
            <person name="Jouanno E."/>
            <person name="Lampietro C."/>
            <person name="Louis A."/>
            <person name="Herpin A."/>
            <person name="Echchiki A."/>
            <person name="Berthelot C."/>
            <person name="Parey E."/>
            <person name="Roest-Crollius H."/>
            <person name="Braasch I."/>
            <person name="Postlethwait J."/>
            <person name="Bobe J."/>
            <person name="Montfort J."/>
            <person name="Bouchez O."/>
            <person name="Begum T."/>
            <person name="Mejri S."/>
            <person name="Adams A."/>
            <person name="Chen W.-J."/>
            <person name="Guiguen Y."/>
        </authorList>
    </citation>
    <scope>NUCLEOTIDE SEQUENCE</scope>
    <source>
        <strain evidence="5">YG-15Mar2019-1</strain>
        <tissue evidence="5">Brain</tissue>
    </source>
</reference>
<evidence type="ECO:0000313" key="5">
    <source>
        <dbReference type="EMBL" id="KAG7491599.1"/>
    </source>
</evidence>
<dbReference type="GO" id="GO:0035253">
    <property type="term" value="C:ciliary rootlet"/>
    <property type="evidence" value="ECO:0007669"/>
    <property type="project" value="TreeGrafter"/>
</dbReference>
<organism evidence="5 6">
    <name type="scientific">Megalops atlanticus</name>
    <name type="common">Tarpon</name>
    <name type="synonym">Clupea gigantea</name>
    <dbReference type="NCBI Taxonomy" id="7932"/>
    <lineage>
        <taxon>Eukaryota</taxon>
        <taxon>Metazoa</taxon>
        <taxon>Chordata</taxon>
        <taxon>Craniata</taxon>
        <taxon>Vertebrata</taxon>
        <taxon>Euteleostomi</taxon>
        <taxon>Actinopterygii</taxon>
        <taxon>Neopterygii</taxon>
        <taxon>Teleostei</taxon>
        <taxon>Elopiformes</taxon>
        <taxon>Megalopidae</taxon>
        <taxon>Megalops</taxon>
    </lineage>
</organism>
<keyword evidence="6" id="KW-1185">Reference proteome</keyword>
<dbReference type="EMBL" id="JAFDVH010000001">
    <property type="protein sequence ID" value="KAG7491599.1"/>
    <property type="molecule type" value="Genomic_DNA"/>
</dbReference>
<keyword evidence="1 2" id="KW-0175">Coiled coil</keyword>
<feature type="region of interest" description="Disordered" evidence="3">
    <location>
        <begin position="144"/>
        <end position="165"/>
    </location>
</feature>
<protein>
    <recommendedName>
        <fullName evidence="4">ODAD1 central coiled coil region domain-containing protein</fullName>
    </recommendedName>
</protein>
<feature type="coiled-coil region" evidence="2">
    <location>
        <begin position="345"/>
        <end position="418"/>
    </location>
</feature>
<feature type="compositionally biased region" description="Polar residues" evidence="3">
    <location>
        <begin position="530"/>
        <end position="541"/>
    </location>
</feature>
<proteinExistence type="predicted"/>
<name>A0A9D3QG87_MEGAT</name>
<evidence type="ECO:0000256" key="3">
    <source>
        <dbReference type="SAM" id="MobiDB-lite"/>
    </source>
</evidence>
<evidence type="ECO:0000256" key="1">
    <source>
        <dbReference type="ARBA" id="ARBA00023054"/>
    </source>
</evidence>
<dbReference type="Pfam" id="PF21773">
    <property type="entry name" value="ODAD1_CC"/>
    <property type="match status" value="1"/>
</dbReference>
<sequence>MPGPFNSDGMKPSFRDGVDLQRKIQLLEGDRSAYYESSQSTIKKNKDTILQLRQENIRLHKKLADALAGDEQVIRDAFQSRGVEMATFRNKSGKAALQILDQKVCEKMKKLNALKHSTETRRCRLEELQLQYQTTQMAAQALESAAERREEESKNEGEGAEELPRQNIRMLENRLEKAQLKCQEAEHIMRSYLKLKAHLQEESLTFQSQLDRLEAEILRQRQELQELQVMKNDAHLSKDVAKAELQRQEELVYKERREREQVLACYKKQAEELKAHGERMERRAQRAAVHPDELSSEAQRSATAFGEEDRAISTFEEAFRRIKDATGVTDTQEVVQRFISQGDTRKHLEDLKEENERTLQQLKEERDQLQAQFQDMKYSGEAKLSSGQQMLKECEEHLEREQERRDAASSRLEWLTRTLSAAHAGVEHLSDKLQHIKLSQATSSQLSPGSEEYVLDLLAQSEQKLLALLEELQGKDLGAIMKEMEEDEFYNSIEGKLPVYNMRIQLPEAHKQDPYDEEEESGEDEGDVITRTTLKRQSQMIIDSKTKRKTRTKKKKGKP</sequence>
<dbReference type="InterPro" id="IPR049258">
    <property type="entry name" value="ODAD1_CC"/>
</dbReference>
<feature type="region of interest" description="Disordered" evidence="3">
    <location>
        <begin position="287"/>
        <end position="307"/>
    </location>
</feature>
<feature type="compositionally biased region" description="Basic and acidic residues" evidence="3">
    <location>
        <begin position="145"/>
        <end position="157"/>
    </location>
</feature>
<dbReference type="PANTHER" id="PTHR46518:SF1">
    <property type="entry name" value="OUTER DYNEIN ARM-DOCKING COMPLEX SUBUNIT 3"/>
    <property type="match status" value="1"/>
</dbReference>
<dbReference type="PANTHER" id="PTHR46518">
    <property type="entry name" value="COILED-COIL DOMAIN-CONTAINING PROTEIN 151"/>
    <property type="match status" value="1"/>
</dbReference>
<comment type="caution">
    <text evidence="5">The sequence shown here is derived from an EMBL/GenBank/DDBJ whole genome shotgun (WGS) entry which is preliminary data.</text>
</comment>
<dbReference type="OrthoDB" id="10255247at2759"/>
<feature type="compositionally biased region" description="Acidic residues" evidence="3">
    <location>
        <begin position="515"/>
        <end position="527"/>
    </location>
</feature>
<evidence type="ECO:0000256" key="2">
    <source>
        <dbReference type="SAM" id="Coils"/>
    </source>
</evidence>
<dbReference type="GO" id="GO:0036158">
    <property type="term" value="P:outer dynein arm assembly"/>
    <property type="evidence" value="ECO:0007669"/>
    <property type="project" value="InterPro"/>
</dbReference>
<accession>A0A9D3QG87</accession>
<dbReference type="AlphaFoldDB" id="A0A9D3QG87"/>
<dbReference type="GO" id="GO:0036064">
    <property type="term" value="C:ciliary basal body"/>
    <property type="evidence" value="ECO:0007669"/>
    <property type="project" value="TreeGrafter"/>
</dbReference>
<gene>
    <name evidence="5" type="ORF">MATL_G00005360</name>
</gene>
<evidence type="ECO:0000313" key="6">
    <source>
        <dbReference type="Proteomes" id="UP001046870"/>
    </source>
</evidence>
<evidence type="ECO:0000259" key="4">
    <source>
        <dbReference type="Pfam" id="PF21773"/>
    </source>
</evidence>
<dbReference type="InterPro" id="IPR033192">
    <property type="entry name" value="ODAD3"/>
</dbReference>
<dbReference type="GO" id="GO:0097542">
    <property type="term" value="C:ciliary tip"/>
    <property type="evidence" value="ECO:0007669"/>
    <property type="project" value="TreeGrafter"/>
</dbReference>
<feature type="domain" description="ODAD1 central coiled coil region" evidence="4">
    <location>
        <begin position="166"/>
        <end position="434"/>
    </location>
</feature>
<feature type="compositionally biased region" description="Basic residues" evidence="3">
    <location>
        <begin position="546"/>
        <end position="559"/>
    </location>
</feature>
<dbReference type="Proteomes" id="UP001046870">
    <property type="component" value="Chromosome 1"/>
</dbReference>